<dbReference type="SUPFAM" id="SSF102645">
    <property type="entry name" value="CoaB-like"/>
    <property type="match status" value="1"/>
</dbReference>
<dbReference type="GO" id="GO:0015937">
    <property type="term" value="P:coenzyme A biosynthetic process"/>
    <property type="evidence" value="ECO:0007669"/>
    <property type="project" value="UniProtKB-ARBA"/>
</dbReference>
<organism evidence="1 2">
    <name type="scientific">Boothiomyces macroporosus</name>
    <dbReference type="NCBI Taxonomy" id="261099"/>
    <lineage>
        <taxon>Eukaryota</taxon>
        <taxon>Fungi</taxon>
        <taxon>Fungi incertae sedis</taxon>
        <taxon>Chytridiomycota</taxon>
        <taxon>Chytridiomycota incertae sedis</taxon>
        <taxon>Chytridiomycetes</taxon>
        <taxon>Rhizophydiales</taxon>
        <taxon>Terramycetaceae</taxon>
        <taxon>Boothiomyces</taxon>
    </lineage>
</organism>
<accession>A0AAD5US26</accession>
<evidence type="ECO:0008006" key="3">
    <source>
        <dbReference type="Google" id="ProtNLM"/>
    </source>
</evidence>
<dbReference type="EMBL" id="JADGKB010000003">
    <property type="protein sequence ID" value="KAJ3262088.1"/>
    <property type="molecule type" value="Genomic_DNA"/>
</dbReference>
<proteinExistence type="predicted"/>
<dbReference type="Gene3D" id="3.40.50.10300">
    <property type="entry name" value="CoaB-like"/>
    <property type="match status" value="1"/>
</dbReference>
<reference evidence="1" key="1">
    <citation type="submission" date="2020-05" db="EMBL/GenBank/DDBJ databases">
        <title>Phylogenomic resolution of chytrid fungi.</title>
        <authorList>
            <person name="Stajich J.E."/>
            <person name="Amses K."/>
            <person name="Simmons R."/>
            <person name="Seto K."/>
            <person name="Myers J."/>
            <person name="Bonds A."/>
            <person name="Quandt C.A."/>
            <person name="Barry K."/>
            <person name="Liu P."/>
            <person name="Grigoriev I."/>
            <person name="Longcore J.E."/>
            <person name="James T.Y."/>
        </authorList>
    </citation>
    <scope>NUCLEOTIDE SEQUENCE</scope>
    <source>
        <strain evidence="1">PLAUS21</strain>
    </source>
</reference>
<protein>
    <recommendedName>
        <fullName evidence="3">Phosphopantothenate-cysteine ligase</fullName>
    </recommendedName>
</protein>
<dbReference type="PANTHER" id="PTHR12290">
    <property type="entry name" value="CORNICHON-RELATED"/>
    <property type="match status" value="1"/>
</dbReference>
<dbReference type="GO" id="GO:0003824">
    <property type="term" value="F:catalytic activity"/>
    <property type="evidence" value="ECO:0007669"/>
    <property type="project" value="UniProtKB-ARBA"/>
</dbReference>
<dbReference type="AlphaFoldDB" id="A0AAD5US26"/>
<gene>
    <name evidence="1" type="ORF">HK103_003931</name>
</gene>
<sequence>MQSQETTPDEYFTSTTPPANLKAIAGKVQTFIDLNQKKNKKIVLITSVPLENQTVRFLDNFSAGTRGATSAEHFIEAGYAVIFLHRQYSLEPYTRHYTHSTNCFLDLLEVDNNDIKVTKDHKDELRAIIEKYNRAKNESLLLKINFTTVSEYLFLLKEFTLLLDQVKDMAVEHKIQSSGGGLSLVLDQVPKIIKPLVKEWAPSAFTVSFKLETDSTLLVSKSKSALEKYGHQIVIGNMLHTRKHVVWFIGREFEKEVRLTQDEIKHEVEIEKYIIAELIKLHDKWISTRAI</sequence>
<dbReference type="Proteomes" id="UP001210925">
    <property type="component" value="Unassembled WGS sequence"/>
</dbReference>
<evidence type="ECO:0000313" key="1">
    <source>
        <dbReference type="EMBL" id="KAJ3262088.1"/>
    </source>
</evidence>
<dbReference type="InterPro" id="IPR035929">
    <property type="entry name" value="CoaB-like_sf"/>
</dbReference>
<comment type="caution">
    <text evidence="1">The sequence shown here is derived from an EMBL/GenBank/DDBJ whole genome shotgun (WGS) entry which is preliminary data.</text>
</comment>
<evidence type="ECO:0000313" key="2">
    <source>
        <dbReference type="Proteomes" id="UP001210925"/>
    </source>
</evidence>
<name>A0AAD5US26_9FUNG</name>
<keyword evidence="2" id="KW-1185">Reference proteome</keyword>